<accession>A0A3A6Q3Q4</accession>
<name>A0A3A6Q3Q4_9EURY</name>
<feature type="transmembrane region" description="Helical" evidence="1">
    <location>
        <begin position="112"/>
        <end position="132"/>
    </location>
</feature>
<dbReference type="Pfam" id="PF05569">
    <property type="entry name" value="Peptidase_M56"/>
    <property type="match status" value="1"/>
</dbReference>
<dbReference type="InterPro" id="IPR008756">
    <property type="entry name" value="Peptidase_M56"/>
</dbReference>
<proteinExistence type="predicted"/>
<sequence length="615" mass="68821">MIRLSSETWDVTSLFDKAVEKVEKDLDEVDIEPVVEQEENEGGFTVSKSWSFSRFLGLCERRVSLDYEEGRVYTGTYVDPVFFALSACLIVSYCLYVALLPDLTRSIFYEDYGYLLLLSVTAVVGLLTLFTVSHENLVDIQDYGVIVSWFSNPYPGLAVLGILAAVFSRFAFLFPPVVTGVVVTMILTGSVFKILVDVYIPREKTGFSKLLIIPFQAAFYRLIPFGLLVFIALGPLSLLSGFDVSLSFYSEIEDDIPLFGLASMFSDFTGSFAGSEAMATLYNGIPSLVNNFILFMILLISFEYLSCYRTHRYLRNSRIQGTDSSVISSLSAVAFFFSNLMVLLLGGLAAAILVYDFAGVVLVPSESAVLLSSGFYSNILVMSENYIGGSLIVIEQSMAGLPFLSTRAYTTLYYLVFFTPLILTTALWVRHIVSLYQERRIYTELDSLDTDLASINVVTVDSKAPVVGPVSTGFGSTSILVSQAVVEKLDDDELKAVLRHEEYHIINRDLLANIVASILSVGFGGRNTLLAFYGYPGIEKSADKYAVDKTDKQTVLKANRKMYKLYHDFKTQDAELHGFERLWKPFYEFYFGEFLLGTSHNIYKERIEMISDFEE</sequence>
<keyword evidence="1" id="KW-0812">Transmembrane</keyword>
<protein>
    <recommendedName>
        <fullName evidence="2">Peptidase M56 domain-containing protein</fullName>
    </recommendedName>
</protein>
<feature type="transmembrane region" description="Helical" evidence="1">
    <location>
        <begin position="217"/>
        <end position="239"/>
    </location>
</feature>
<evidence type="ECO:0000259" key="2">
    <source>
        <dbReference type="Pfam" id="PF05569"/>
    </source>
</evidence>
<dbReference type="EMBL" id="QMDW01000001">
    <property type="protein sequence ID" value="RJX51901.1"/>
    <property type="molecule type" value="Genomic_DNA"/>
</dbReference>
<feature type="transmembrane region" description="Helical" evidence="1">
    <location>
        <begin position="144"/>
        <end position="167"/>
    </location>
</feature>
<keyword evidence="4" id="KW-1185">Reference proteome</keyword>
<feature type="transmembrane region" description="Helical" evidence="1">
    <location>
        <begin position="326"/>
        <end position="355"/>
    </location>
</feature>
<dbReference type="AlphaFoldDB" id="A0A3A6Q3Q4"/>
<dbReference type="Gene3D" id="3.30.2010.10">
    <property type="entry name" value="Metalloproteases ('zincins'), catalytic domain"/>
    <property type="match status" value="1"/>
</dbReference>
<keyword evidence="1" id="KW-0472">Membrane</keyword>
<dbReference type="Proteomes" id="UP000281564">
    <property type="component" value="Unassembled WGS sequence"/>
</dbReference>
<keyword evidence="1" id="KW-1133">Transmembrane helix</keyword>
<comment type="caution">
    <text evidence="3">The sequence shown here is derived from an EMBL/GenBank/DDBJ whole genome shotgun (WGS) entry which is preliminary data.</text>
</comment>
<evidence type="ECO:0000256" key="1">
    <source>
        <dbReference type="SAM" id="Phobius"/>
    </source>
</evidence>
<feature type="domain" description="Peptidase M56" evidence="2">
    <location>
        <begin position="415"/>
        <end position="520"/>
    </location>
</feature>
<feature type="transmembrane region" description="Helical" evidence="1">
    <location>
        <begin position="411"/>
        <end position="429"/>
    </location>
</feature>
<evidence type="ECO:0000313" key="4">
    <source>
        <dbReference type="Proteomes" id="UP000281564"/>
    </source>
</evidence>
<organism evidence="3 4">
    <name type="scientific">Halonotius pteroides</name>
    <dbReference type="NCBI Taxonomy" id="268735"/>
    <lineage>
        <taxon>Archaea</taxon>
        <taxon>Methanobacteriati</taxon>
        <taxon>Methanobacteriota</taxon>
        <taxon>Stenosarchaea group</taxon>
        <taxon>Halobacteria</taxon>
        <taxon>Halobacteriales</taxon>
        <taxon>Haloferacaceae</taxon>
        <taxon>Halonotius</taxon>
    </lineage>
</organism>
<feature type="transmembrane region" description="Helical" evidence="1">
    <location>
        <begin position="81"/>
        <end position="100"/>
    </location>
</feature>
<feature type="transmembrane region" description="Helical" evidence="1">
    <location>
        <begin position="288"/>
        <end position="305"/>
    </location>
</feature>
<feature type="transmembrane region" description="Helical" evidence="1">
    <location>
        <begin position="173"/>
        <end position="196"/>
    </location>
</feature>
<reference evidence="3 4" key="1">
    <citation type="submission" date="2018-06" db="EMBL/GenBank/DDBJ databases">
        <title>Halonotius sp. F13-13 a new haloarchaeeon isolated from a solar saltern from Isla Cristina, Huelva, Spain.</title>
        <authorList>
            <person name="Duran-Viseras A."/>
            <person name="Sanchez-Porro C."/>
            <person name="Ventosa A."/>
        </authorList>
    </citation>
    <scope>NUCLEOTIDE SEQUENCE [LARGE SCALE GENOMIC DNA]</scope>
    <source>
        <strain evidence="3 4">CECT 7525</strain>
    </source>
</reference>
<evidence type="ECO:0000313" key="3">
    <source>
        <dbReference type="EMBL" id="RJX51901.1"/>
    </source>
</evidence>
<gene>
    <name evidence="3" type="ORF">DP106_00900</name>
</gene>